<dbReference type="Pfam" id="PF22117">
    <property type="entry name" value="Fer4_Nqo3"/>
    <property type="match status" value="1"/>
</dbReference>
<evidence type="ECO:0000256" key="8">
    <source>
        <dbReference type="ARBA" id="ARBA00023027"/>
    </source>
</evidence>
<dbReference type="PROSITE" id="PS00642">
    <property type="entry name" value="COMPLEX1_75K_2"/>
    <property type="match status" value="1"/>
</dbReference>
<dbReference type="SUPFAM" id="SSF53706">
    <property type="entry name" value="Formate dehydrogenase/DMSO reductase, domains 1-3"/>
    <property type="match status" value="1"/>
</dbReference>
<dbReference type="CDD" id="cd00207">
    <property type="entry name" value="fer2"/>
    <property type="match status" value="1"/>
</dbReference>
<reference evidence="15" key="1">
    <citation type="submission" date="2018-11" db="EMBL/GenBank/DDBJ databases">
        <title>Phylogenetic, genomic, and biogeographic characterization of a novel and ubiquitous marine invertebrate-associated Rickettsiales parasite, Candidatus Marinoinvertebrata rohwerii, gen. nov., sp. nov.</title>
        <authorList>
            <person name="Klinges J.G."/>
            <person name="Rosales S.M."/>
            <person name="Mcminds R."/>
            <person name="Shaver E.C."/>
            <person name="Shantz A."/>
            <person name="Peters E.C."/>
            <person name="Burkepile D.E."/>
            <person name="Silliman B.R."/>
            <person name="Vega Thurber R.L."/>
        </authorList>
    </citation>
    <scope>NUCLEOTIDE SEQUENCE [LARGE SCALE GENOMIC DNA]</scope>
    <source>
        <strain evidence="15">a_cerv_44</strain>
    </source>
</reference>
<dbReference type="Pfam" id="PF13510">
    <property type="entry name" value="Fer2_4"/>
    <property type="match status" value="1"/>
</dbReference>
<dbReference type="InterPro" id="IPR019574">
    <property type="entry name" value="NADH_UbQ_OxRdtase_Gsu_4Fe4S-bd"/>
</dbReference>
<evidence type="ECO:0000256" key="2">
    <source>
        <dbReference type="ARBA" id="ARBA00005404"/>
    </source>
</evidence>
<dbReference type="Gene3D" id="3.30.70.20">
    <property type="match status" value="1"/>
</dbReference>
<dbReference type="InterPro" id="IPR036010">
    <property type="entry name" value="2Fe-2S_ferredoxin-like_sf"/>
</dbReference>
<keyword evidence="4 10" id="KW-0479">Metal-binding</keyword>
<dbReference type="GO" id="GO:0042773">
    <property type="term" value="P:ATP synthesis coupled electron transport"/>
    <property type="evidence" value="ECO:0007669"/>
    <property type="project" value="InterPro"/>
</dbReference>
<dbReference type="PANTHER" id="PTHR43105">
    <property type="entry name" value="RESPIRATORY NITRATE REDUCTASE"/>
    <property type="match status" value="1"/>
</dbReference>
<dbReference type="GO" id="GO:0046872">
    <property type="term" value="F:metal ion binding"/>
    <property type="evidence" value="ECO:0007669"/>
    <property type="project" value="UniProtKB-UniRule"/>
</dbReference>
<feature type="domain" description="2Fe-2S ferredoxin-type" evidence="11">
    <location>
        <begin position="2"/>
        <end position="78"/>
    </location>
</feature>
<dbReference type="Pfam" id="PF00384">
    <property type="entry name" value="Molybdopterin"/>
    <property type="match status" value="1"/>
</dbReference>
<dbReference type="InterPro" id="IPR010228">
    <property type="entry name" value="NADH_UbQ_OxRdtase_Gsu"/>
</dbReference>
<evidence type="ECO:0000259" key="12">
    <source>
        <dbReference type="PROSITE" id="PS51669"/>
    </source>
</evidence>
<dbReference type="GO" id="GO:0008137">
    <property type="term" value="F:NADH dehydrogenase (ubiquinone) activity"/>
    <property type="evidence" value="ECO:0007669"/>
    <property type="project" value="UniProtKB-UniRule"/>
</dbReference>
<dbReference type="InterPro" id="IPR006963">
    <property type="entry name" value="Mopterin_OxRdtase_4Fe-4S_dom"/>
</dbReference>
<dbReference type="OrthoDB" id="9803192at2"/>
<keyword evidence="15" id="KW-1185">Reference proteome</keyword>
<dbReference type="EMBL" id="RXFM01000017">
    <property type="protein sequence ID" value="RST70068.1"/>
    <property type="molecule type" value="Genomic_DNA"/>
</dbReference>
<keyword evidence="10" id="KW-0874">Quinone</keyword>
<dbReference type="Gene3D" id="3.40.50.740">
    <property type="match status" value="1"/>
</dbReference>
<dbReference type="InterPro" id="IPR001041">
    <property type="entry name" value="2Fe-2S_ferredoxin-type"/>
</dbReference>
<dbReference type="FunFam" id="3.30.70.20:FF:000002">
    <property type="entry name" value="NADH-ubiquinone oxidoreductase 75 kDa subunit"/>
    <property type="match status" value="1"/>
</dbReference>
<dbReference type="Gene3D" id="3.30.200.210">
    <property type="match status" value="1"/>
</dbReference>
<evidence type="ECO:0000259" key="11">
    <source>
        <dbReference type="PROSITE" id="PS51085"/>
    </source>
</evidence>
<dbReference type="SMART" id="SM00929">
    <property type="entry name" value="NADH-G_4Fe-4S_3"/>
    <property type="match status" value="1"/>
</dbReference>
<keyword evidence="10" id="KW-0001">2Fe-2S</keyword>
<keyword evidence="3 10" id="KW-0004">4Fe-4S</keyword>
<evidence type="ECO:0000259" key="13">
    <source>
        <dbReference type="PROSITE" id="PS51839"/>
    </source>
</evidence>
<comment type="similarity">
    <text evidence="2 10">Belongs to the complex I 75 kDa subunit family.</text>
</comment>
<dbReference type="SUPFAM" id="SSF54862">
    <property type="entry name" value="4Fe-4S ferredoxins"/>
    <property type="match status" value="1"/>
</dbReference>
<evidence type="ECO:0000256" key="6">
    <source>
        <dbReference type="ARBA" id="ARBA00023004"/>
    </source>
</evidence>
<evidence type="ECO:0000256" key="1">
    <source>
        <dbReference type="ARBA" id="ARBA00001966"/>
    </source>
</evidence>
<dbReference type="RefSeq" id="WP_126044480.1">
    <property type="nucleotide sequence ID" value="NZ_RXFM01000017.1"/>
</dbReference>
<dbReference type="FunFam" id="3.10.20.740:FF:000001">
    <property type="entry name" value="NADH-quinone oxidoreductase subunit G"/>
    <property type="match status" value="1"/>
</dbReference>
<evidence type="ECO:0000256" key="10">
    <source>
        <dbReference type="RuleBase" id="RU003525"/>
    </source>
</evidence>
<keyword evidence="8 10" id="KW-0520">NAD</keyword>
<evidence type="ECO:0000256" key="5">
    <source>
        <dbReference type="ARBA" id="ARBA00022967"/>
    </source>
</evidence>
<dbReference type="NCBIfam" id="TIGR01973">
    <property type="entry name" value="NuoG"/>
    <property type="match status" value="1"/>
</dbReference>
<dbReference type="SUPFAM" id="SSF54292">
    <property type="entry name" value="2Fe-2S ferredoxin-like"/>
    <property type="match status" value="1"/>
</dbReference>
<evidence type="ECO:0000256" key="7">
    <source>
        <dbReference type="ARBA" id="ARBA00023014"/>
    </source>
</evidence>
<dbReference type="Pfam" id="PF22151">
    <property type="entry name" value="Fer4_NDSU1"/>
    <property type="match status" value="1"/>
</dbReference>
<dbReference type="Proteomes" id="UP000279470">
    <property type="component" value="Unassembled WGS sequence"/>
</dbReference>
<dbReference type="GO" id="GO:0048038">
    <property type="term" value="F:quinone binding"/>
    <property type="evidence" value="ECO:0007669"/>
    <property type="project" value="UniProtKB-UniRule"/>
</dbReference>
<dbReference type="GO" id="GO:0016651">
    <property type="term" value="F:oxidoreductase activity, acting on NAD(P)H"/>
    <property type="evidence" value="ECO:0007669"/>
    <property type="project" value="InterPro"/>
</dbReference>
<dbReference type="GO" id="GO:0051537">
    <property type="term" value="F:2 iron, 2 sulfur cluster binding"/>
    <property type="evidence" value="ECO:0007669"/>
    <property type="project" value="UniProtKB-UniRule"/>
</dbReference>
<keyword evidence="5 10" id="KW-1278">Translocase</keyword>
<comment type="cofactor">
    <cofactor evidence="10">
        <name>[2Fe-2S] cluster</name>
        <dbReference type="ChEBI" id="CHEBI:190135"/>
    </cofactor>
    <text evidence="10">Binds 1 [2Fe-2S] cluster per subunit.</text>
</comment>
<dbReference type="AlphaFoldDB" id="A0A3S0FSX0"/>
<dbReference type="PROSITE" id="PS51839">
    <property type="entry name" value="4FE4S_HC3"/>
    <property type="match status" value="1"/>
</dbReference>
<dbReference type="PROSITE" id="PS00641">
    <property type="entry name" value="COMPLEX1_75K_1"/>
    <property type="match status" value="1"/>
</dbReference>
<comment type="catalytic activity">
    <reaction evidence="9 10">
        <text>a quinone + NADH + 5 H(+)(in) = a quinol + NAD(+) + 4 H(+)(out)</text>
        <dbReference type="Rhea" id="RHEA:57888"/>
        <dbReference type="ChEBI" id="CHEBI:15378"/>
        <dbReference type="ChEBI" id="CHEBI:24646"/>
        <dbReference type="ChEBI" id="CHEBI:57540"/>
        <dbReference type="ChEBI" id="CHEBI:57945"/>
        <dbReference type="ChEBI" id="CHEBI:132124"/>
    </reaction>
</comment>
<comment type="caution">
    <text evidence="14">The sequence shown here is derived from an EMBL/GenBank/DDBJ whole genome shotgun (WGS) entry which is preliminary data.</text>
</comment>
<sequence length="673" mass="76293">MPKLKINNKEIEVPEGFTVIQACEKAGIEIPRFCYHDKLKIAGNCRMCLVEMERAPKPVASCAQVAMEGMVIHTNTPLVKKAREGVMEFLLANHPLDCPICDQGGECDLQDQAMKYGKPESRYKEEKRAVKDKDFGPLIQTHMTRCIHCTRCVRFIEDIAGTYELGGIGRGEDVEITNYIEGGVKSELSGNIIDLCPVGALKSKPYEFKARNWELHRTESIDVMDAVGSNIIINTRGNEVMRILPYTNEDINEEWISDKTRFFYDGLKYQRLDRPYIKQKNKLEETSWEIALNILAKRIKKTKAEKIGAIAGDLTDVETMFVVKDYLKALGSYNVDCRQNGSKLSNKNRAQYTFNTTIKGIEEADHCLLIGCNPRHEATMVNARIRKAYLNNKLSIAVIGNNNNLTYPYKHLGDNPWILKQIADGVHPICTDLKKAKKPMIIFGEHLTTQEDYEAYEYFINKLVNKYNYTSNDWNGYNILHTAASRVGGLDIDFVPNKDGMTTNEILKKCEVIILFGADEINLNKINKNAFVIYIGHHGDKAAEVADIILPAPAFTEKNATYVNLEGRVQNTFAAIDKLGKAKIDWQIILDLANLTGVKLQYSTLNEIRKKISKVNPVFINTELKNNDNVFKNSLKQTSFFQDKIDEKALDYYLTNSICRNSITMKKCSQIIS</sequence>
<evidence type="ECO:0000256" key="4">
    <source>
        <dbReference type="ARBA" id="ARBA00022723"/>
    </source>
</evidence>
<dbReference type="InterPro" id="IPR050123">
    <property type="entry name" value="Prok_molybdopt-oxidoreductase"/>
</dbReference>
<keyword evidence="7 10" id="KW-0411">Iron-sulfur</keyword>
<name>A0A3S0FSX0_9RICK</name>
<evidence type="ECO:0000256" key="3">
    <source>
        <dbReference type="ARBA" id="ARBA00022485"/>
    </source>
</evidence>
<dbReference type="PROSITE" id="PS51085">
    <property type="entry name" value="2FE2S_FER_2"/>
    <property type="match status" value="1"/>
</dbReference>
<evidence type="ECO:0000313" key="15">
    <source>
        <dbReference type="Proteomes" id="UP000279470"/>
    </source>
</evidence>
<dbReference type="PROSITE" id="PS00643">
    <property type="entry name" value="COMPLEX1_75K_3"/>
    <property type="match status" value="1"/>
</dbReference>
<gene>
    <name evidence="14" type="ORF">EIC27_01980</name>
</gene>
<dbReference type="CDD" id="cd02773">
    <property type="entry name" value="MopB_Res-Cmplx1_Nad11"/>
    <property type="match status" value="1"/>
</dbReference>
<feature type="domain" description="4Fe-4S Mo/W bis-MGD-type" evidence="12">
    <location>
        <begin position="215"/>
        <end position="271"/>
    </location>
</feature>
<comment type="function">
    <text evidence="10">NDH-1 shuttles electrons from NADH, via FMN and iron-sulfur (Fe-S) centers, to quinones in the respiratory chain. Couples the redox reaction to proton translocation (for every two electrons transferred, four hydrogen ions are translocated across the cytoplasmic membrane), and thus conserves the redox energy in a proton gradient.</text>
</comment>
<evidence type="ECO:0000256" key="9">
    <source>
        <dbReference type="ARBA" id="ARBA00047712"/>
    </source>
</evidence>
<dbReference type="InterPro" id="IPR000283">
    <property type="entry name" value="NADH_UbQ_OxRdtase_75kDa_su_CS"/>
</dbReference>
<protein>
    <recommendedName>
        <fullName evidence="10">NADH-quinone oxidoreductase</fullName>
        <ecNumber evidence="10">7.1.1.-</ecNumber>
    </recommendedName>
</protein>
<organism evidence="14 15">
    <name type="scientific">Candidatus Aquarickettsia rohweri</name>
    <dbReference type="NCBI Taxonomy" id="2602574"/>
    <lineage>
        <taxon>Bacteria</taxon>
        <taxon>Pseudomonadati</taxon>
        <taxon>Pseudomonadota</taxon>
        <taxon>Alphaproteobacteria</taxon>
        <taxon>Rickettsiales</taxon>
        <taxon>Candidatus Midichloriaceae</taxon>
        <taxon>Candidatus Aquarickettsia</taxon>
    </lineage>
</organism>
<dbReference type="Gene3D" id="3.10.20.740">
    <property type="match status" value="1"/>
</dbReference>
<keyword evidence="6 10" id="KW-0408">Iron</keyword>
<comment type="cofactor">
    <cofactor evidence="1 10">
        <name>[4Fe-4S] cluster</name>
        <dbReference type="ChEBI" id="CHEBI:49883"/>
    </cofactor>
</comment>
<dbReference type="InterPro" id="IPR006656">
    <property type="entry name" value="Mopterin_OxRdtase"/>
</dbReference>
<dbReference type="Pfam" id="PF10588">
    <property type="entry name" value="NADH-G_4Fe-4S_3"/>
    <property type="match status" value="1"/>
</dbReference>
<dbReference type="PROSITE" id="PS51669">
    <property type="entry name" value="4FE4S_MOW_BIS_MGD"/>
    <property type="match status" value="1"/>
</dbReference>
<dbReference type="EC" id="7.1.1.-" evidence="10"/>
<keyword evidence="14" id="KW-0560">Oxidoreductase</keyword>
<dbReference type="InterPro" id="IPR054351">
    <property type="entry name" value="NADH_UbQ_OxRdtase_ferredoxin"/>
</dbReference>
<dbReference type="GO" id="GO:0051539">
    <property type="term" value="F:4 iron, 4 sulfur cluster binding"/>
    <property type="evidence" value="ECO:0007669"/>
    <property type="project" value="UniProtKB-KW"/>
</dbReference>
<proteinExistence type="inferred from homology"/>
<evidence type="ECO:0000313" key="14">
    <source>
        <dbReference type="EMBL" id="RST70068.1"/>
    </source>
</evidence>
<dbReference type="PANTHER" id="PTHR43105:SF13">
    <property type="entry name" value="NADH-UBIQUINONE OXIDOREDUCTASE 75 KDA SUBUNIT, MITOCHONDRIAL"/>
    <property type="match status" value="1"/>
</dbReference>
<accession>A0A3S0FSX0</accession>
<feature type="domain" description="4Fe-4S His(Cys)3-ligated-type" evidence="13">
    <location>
        <begin position="78"/>
        <end position="117"/>
    </location>
</feature>
<dbReference type="FunFam" id="3.30.200.210:FF:000002">
    <property type="entry name" value="NADH-ubiquinone oxidoreductase 75 kDa subunit"/>
    <property type="match status" value="1"/>
</dbReference>
<dbReference type="GO" id="GO:0016020">
    <property type="term" value="C:membrane"/>
    <property type="evidence" value="ECO:0007669"/>
    <property type="project" value="InterPro"/>
</dbReference>